<keyword evidence="1" id="KW-0812">Transmembrane</keyword>
<evidence type="ECO:0000313" key="2">
    <source>
        <dbReference type="EMBL" id="GMA19615.1"/>
    </source>
</evidence>
<dbReference type="Pfam" id="PF19545">
    <property type="entry name" value="DUF6069"/>
    <property type="match status" value="1"/>
</dbReference>
<dbReference type="RefSeq" id="WP_241445252.1">
    <property type="nucleotide sequence ID" value="NZ_BSUJ01000001.1"/>
</dbReference>
<keyword evidence="1" id="KW-0472">Membrane</keyword>
<evidence type="ECO:0000256" key="1">
    <source>
        <dbReference type="SAM" id="Phobius"/>
    </source>
</evidence>
<name>A0ABQ6HMH1_9MICO</name>
<keyword evidence="3" id="KW-1185">Reference proteome</keyword>
<feature type="transmembrane region" description="Helical" evidence="1">
    <location>
        <begin position="21"/>
        <end position="44"/>
    </location>
</feature>
<dbReference type="EMBL" id="BSUJ01000001">
    <property type="protein sequence ID" value="GMA19615.1"/>
    <property type="molecule type" value="Genomic_DNA"/>
</dbReference>
<keyword evidence="1" id="KW-1133">Transmembrane helix</keyword>
<dbReference type="InterPro" id="IPR045713">
    <property type="entry name" value="DUF6069"/>
</dbReference>
<sequence length="141" mass="14456">MTTTQLTPSARRRGIRLIPCLVAVLATVVCAVITWTFCVALVGVDLTVGTGNQTRIIGVVDVVVAALVAALAGFVAVALLQRVTGQARRSWTIVAVVAALASLLGPTSATTTSAMWALISLHCVVAAVIIASGYRMARGVA</sequence>
<comment type="caution">
    <text evidence="2">The sequence shown here is derived from an EMBL/GenBank/DDBJ whole genome shotgun (WGS) entry which is preliminary data.</text>
</comment>
<proteinExistence type="predicted"/>
<evidence type="ECO:0000313" key="3">
    <source>
        <dbReference type="Proteomes" id="UP001157109"/>
    </source>
</evidence>
<reference evidence="3" key="1">
    <citation type="journal article" date="2019" name="Int. J. Syst. Evol. Microbiol.">
        <title>The Global Catalogue of Microorganisms (GCM) 10K type strain sequencing project: providing services to taxonomists for standard genome sequencing and annotation.</title>
        <authorList>
            <consortium name="The Broad Institute Genomics Platform"/>
            <consortium name="The Broad Institute Genome Sequencing Center for Infectious Disease"/>
            <person name="Wu L."/>
            <person name="Ma J."/>
        </authorList>
    </citation>
    <scope>NUCLEOTIDE SEQUENCE [LARGE SCALE GENOMIC DNA]</scope>
    <source>
        <strain evidence="3">NBRC 105830</strain>
    </source>
</reference>
<gene>
    <name evidence="2" type="ORF">GCM10025862_16360</name>
</gene>
<feature type="transmembrane region" description="Helical" evidence="1">
    <location>
        <begin position="56"/>
        <end position="79"/>
    </location>
</feature>
<organism evidence="2 3">
    <name type="scientific">Arsenicicoccus piscis</name>
    <dbReference type="NCBI Taxonomy" id="673954"/>
    <lineage>
        <taxon>Bacteria</taxon>
        <taxon>Bacillati</taxon>
        <taxon>Actinomycetota</taxon>
        <taxon>Actinomycetes</taxon>
        <taxon>Micrococcales</taxon>
        <taxon>Intrasporangiaceae</taxon>
        <taxon>Arsenicicoccus</taxon>
    </lineage>
</organism>
<accession>A0ABQ6HMH1</accession>
<dbReference type="Proteomes" id="UP001157109">
    <property type="component" value="Unassembled WGS sequence"/>
</dbReference>
<feature type="transmembrane region" description="Helical" evidence="1">
    <location>
        <begin position="91"/>
        <end position="109"/>
    </location>
</feature>
<feature type="transmembrane region" description="Helical" evidence="1">
    <location>
        <begin position="115"/>
        <end position="134"/>
    </location>
</feature>
<protein>
    <submittedName>
        <fullName evidence="2">Uncharacterized protein</fullName>
    </submittedName>
</protein>